<evidence type="ECO:0000256" key="1">
    <source>
        <dbReference type="SAM" id="MobiDB-lite"/>
    </source>
</evidence>
<feature type="compositionally biased region" description="Low complexity" evidence="1">
    <location>
        <begin position="77"/>
        <end position="87"/>
    </location>
</feature>
<protein>
    <submittedName>
        <fullName evidence="2">Uncharacterized protein</fullName>
    </submittedName>
</protein>
<organism evidence="2">
    <name type="scientific">Arundo donax</name>
    <name type="common">Giant reed</name>
    <name type="synonym">Donax arundinaceus</name>
    <dbReference type="NCBI Taxonomy" id="35708"/>
    <lineage>
        <taxon>Eukaryota</taxon>
        <taxon>Viridiplantae</taxon>
        <taxon>Streptophyta</taxon>
        <taxon>Embryophyta</taxon>
        <taxon>Tracheophyta</taxon>
        <taxon>Spermatophyta</taxon>
        <taxon>Magnoliopsida</taxon>
        <taxon>Liliopsida</taxon>
        <taxon>Poales</taxon>
        <taxon>Poaceae</taxon>
        <taxon>PACMAD clade</taxon>
        <taxon>Arundinoideae</taxon>
        <taxon>Arundineae</taxon>
        <taxon>Arundo</taxon>
    </lineage>
</organism>
<proteinExistence type="predicted"/>
<dbReference type="EMBL" id="GBRH01218470">
    <property type="protein sequence ID" value="JAD79425.1"/>
    <property type="molecule type" value="Transcribed_RNA"/>
</dbReference>
<dbReference type="AlphaFoldDB" id="A0A0A9D1A3"/>
<name>A0A0A9D1A3_ARUDO</name>
<reference evidence="2" key="2">
    <citation type="journal article" date="2015" name="Data Brief">
        <title>Shoot transcriptome of the giant reed, Arundo donax.</title>
        <authorList>
            <person name="Barrero R.A."/>
            <person name="Guerrero F.D."/>
            <person name="Moolhuijzen P."/>
            <person name="Goolsby J.A."/>
            <person name="Tidwell J."/>
            <person name="Bellgard S.E."/>
            <person name="Bellgard M.I."/>
        </authorList>
    </citation>
    <scope>NUCLEOTIDE SEQUENCE</scope>
    <source>
        <tissue evidence="2">Shoot tissue taken approximately 20 cm above the soil surface</tissue>
    </source>
</reference>
<reference evidence="2" key="1">
    <citation type="submission" date="2014-09" db="EMBL/GenBank/DDBJ databases">
        <authorList>
            <person name="Magalhaes I.L.F."/>
            <person name="Oliveira U."/>
            <person name="Santos F.R."/>
            <person name="Vidigal T.H.D.A."/>
            <person name="Brescovit A.D."/>
            <person name="Santos A.J."/>
        </authorList>
    </citation>
    <scope>NUCLEOTIDE SEQUENCE</scope>
    <source>
        <tissue evidence="2">Shoot tissue taken approximately 20 cm above the soil surface</tissue>
    </source>
</reference>
<feature type="region of interest" description="Disordered" evidence="1">
    <location>
        <begin position="77"/>
        <end position="104"/>
    </location>
</feature>
<evidence type="ECO:0000313" key="2">
    <source>
        <dbReference type="EMBL" id="JAD79425.1"/>
    </source>
</evidence>
<accession>A0A0A9D1A3</accession>
<sequence length="136" mass="14105">MGRSGKVLRNMTVVSLMHSHSAGSPLATSFSLSGLSLTSTCILSSLPAPPLPPLTASGPPTLSHCTNSSPPIAPIALSLPPLSSYPSSPTPPEPGEDGWSRKSKAAALSSRWRIGGVRRRPWSKCCARFLGTCGGR</sequence>